<evidence type="ECO:0000256" key="1">
    <source>
        <dbReference type="SAM" id="Phobius"/>
    </source>
</evidence>
<dbReference type="AlphaFoldDB" id="A0A0M5MBT1"/>
<keyword evidence="1" id="KW-0812">Transmembrane</keyword>
<dbReference type="SUPFAM" id="SSF81665">
    <property type="entry name" value="Calcium ATPase, transmembrane domain M"/>
    <property type="match status" value="1"/>
</dbReference>
<gene>
    <name evidence="2" type="ORF">RN98_05695</name>
</gene>
<reference evidence="2 3" key="1">
    <citation type="submission" date="2015-09" db="EMBL/GenBank/DDBJ databases">
        <authorList>
            <person name="Jackson K.R."/>
            <person name="Lunt B.L."/>
            <person name="Fisher J.N.B."/>
            <person name="Gardner A.V."/>
            <person name="Bailey M.E."/>
            <person name="Deus L.M."/>
            <person name="Earl A.S."/>
            <person name="Gibby P.D."/>
            <person name="Hartmann K.A."/>
            <person name="Liu J.E."/>
            <person name="Manci A.M."/>
            <person name="Nielsen D.A."/>
            <person name="Solomon M.B."/>
            <person name="Breakwell D.P."/>
            <person name="Burnett S.H."/>
            <person name="Grose J.H."/>
        </authorList>
    </citation>
    <scope>NUCLEOTIDE SEQUENCE [LARGE SCALE GENOMIC DNA]</scope>
    <source>
        <strain evidence="2 3">KCOM 1279</strain>
    </source>
</reference>
<dbReference type="Proteomes" id="UP000063147">
    <property type="component" value="Chromosome"/>
</dbReference>
<organism evidence="2">
    <name type="scientific">Fusobacterium animalis</name>
    <dbReference type="NCBI Taxonomy" id="76859"/>
    <lineage>
        <taxon>Bacteria</taxon>
        <taxon>Fusobacteriati</taxon>
        <taxon>Fusobacteriota</taxon>
        <taxon>Fusobacteriia</taxon>
        <taxon>Fusobacteriales</taxon>
        <taxon>Fusobacteriaceae</taxon>
        <taxon>Fusobacterium</taxon>
    </lineage>
</organism>
<protein>
    <submittedName>
        <fullName evidence="2">Uncharacterized protein</fullName>
    </submittedName>
</protein>
<dbReference type="PATRIC" id="fig|76859.3.peg.1136"/>
<feature type="transmembrane region" description="Helical" evidence="1">
    <location>
        <begin position="47"/>
        <end position="74"/>
    </location>
</feature>
<proteinExistence type="predicted"/>
<dbReference type="RefSeq" id="WP_060676113.1">
    <property type="nucleotide sequence ID" value="NZ_CP012713.1"/>
</dbReference>
<sequence length="299" mass="35383">MAKFKDRIKFFLRIILYISIIFFIPIIITALYIIYNEGINSFQRGVSSFLLIILCTLLILIICSQLRYGLIFSLNKLKFPENLVKNNILKNILKILLRIILYSFLIFLSALIIILLIDFSDKNLKIFPLETTQFLIMMAFISILFMLYNDFKKVYNFSSNKIKFLEEFSQKIIEKAKKIKEKILTIKLDFLKNILEKSKKILNFISDKIENLVDLLEDKINYPEEFEFKGRYDFSNIKNGLKKFIEISYKILMCLTIFSICCILIPMILITIYQFLIYFITLLTTILEVLIAIIRQIKI</sequence>
<feature type="transmembrane region" description="Helical" evidence="1">
    <location>
        <begin position="247"/>
        <end position="269"/>
    </location>
</feature>
<dbReference type="InterPro" id="IPR023298">
    <property type="entry name" value="ATPase_P-typ_TM_dom_sf"/>
</dbReference>
<dbReference type="OrthoDB" id="90746at2"/>
<feature type="transmembrane region" description="Helical" evidence="1">
    <location>
        <begin position="132"/>
        <end position="151"/>
    </location>
</feature>
<name>A0A0M5MBT1_9FUSO</name>
<dbReference type="EMBL" id="CP012713">
    <property type="protein sequence ID" value="ALF17688.1"/>
    <property type="molecule type" value="Genomic_DNA"/>
</dbReference>
<keyword evidence="1" id="KW-1133">Transmembrane helix</keyword>
<feature type="transmembrane region" description="Helical" evidence="1">
    <location>
        <begin position="12"/>
        <end position="35"/>
    </location>
</feature>
<evidence type="ECO:0000313" key="2">
    <source>
        <dbReference type="EMBL" id="ALF17688.1"/>
    </source>
</evidence>
<feature type="transmembrane region" description="Helical" evidence="1">
    <location>
        <begin position="275"/>
        <end position="294"/>
    </location>
</feature>
<feature type="transmembrane region" description="Helical" evidence="1">
    <location>
        <begin position="95"/>
        <end position="117"/>
    </location>
</feature>
<evidence type="ECO:0000313" key="3">
    <source>
        <dbReference type="Proteomes" id="UP000063147"/>
    </source>
</evidence>
<accession>A0A0M5MBT1</accession>
<keyword evidence="1" id="KW-0472">Membrane</keyword>